<keyword evidence="2" id="KW-0808">Transferase</keyword>
<keyword evidence="3" id="KW-1185">Reference proteome</keyword>
<proteinExistence type="predicted"/>
<dbReference type="Pfam" id="PF00027">
    <property type="entry name" value="cNMP_binding"/>
    <property type="match status" value="1"/>
</dbReference>
<dbReference type="RefSeq" id="WP_089893421.1">
    <property type="nucleotide sequence ID" value="NZ_FOJG01000001.1"/>
</dbReference>
<reference evidence="3" key="1">
    <citation type="submission" date="2016-10" db="EMBL/GenBank/DDBJ databases">
        <authorList>
            <person name="Varghese N."/>
            <person name="Submissions S."/>
        </authorList>
    </citation>
    <scope>NUCLEOTIDE SEQUENCE [LARGE SCALE GENOMIC DNA]</scope>
    <source>
        <strain evidence="3">DSM 3695</strain>
    </source>
</reference>
<evidence type="ECO:0000259" key="1">
    <source>
        <dbReference type="PROSITE" id="PS50042"/>
    </source>
</evidence>
<dbReference type="EMBL" id="FOJG01000001">
    <property type="protein sequence ID" value="SEW32062.1"/>
    <property type="molecule type" value="Genomic_DNA"/>
</dbReference>
<dbReference type="InterPro" id="IPR000595">
    <property type="entry name" value="cNMP-bd_dom"/>
</dbReference>
<dbReference type="InterPro" id="IPR014710">
    <property type="entry name" value="RmlC-like_jellyroll"/>
</dbReference>
<dbReference type="SUPFAM" id="SSF51206">
    <property type="entry name" value="cAMP-binding domain-like"/>
    <property type="match status" value="1"/>
</dbReference>
<dbReference type="AlphaFoldDB" id="A0A1I0QX00"/>
<protein>
    <submittedName>
        <fullName evidence="2">cAMP-binding domain of CRP or a regulatory subunit of cAMP-dependent protein kinases</fullName>
    </submittedName>
</protein>
<name>A0A1I0QX00_9BACT</name>
<dbReference type="PROSITE" id="PS50042">
    <property type="entry name" value="CNMP_BINDING_3"/>
    <property type="match status" value="1"/>
</dbReference>
<organism evidence="2 3">
    <name type="scientific">Chitinophaga arvensicola</name>
    <dbReference type="NCBI Taxonomy" id="29529"/>
    <lineage>
        <taxon>Bacteria</taxon>
        <taxon>Pseudomonadati</taxon>
        <taxon>Bacteroidota</taxon>
        <taxon>Chitinophagia</taxon>
        <taxon>Chitinophagales</taxon>
        <taxon>Chitinophagaceae</taxon>
        <taxon>Chitinophaga</taxon>
    </lineage>
</organism>
<dbReference type="OrthoDB" id="680421at2"/>
<sequence>MIREYLQSFNILTSSEIDDFLALCTPREMNKGDFFIQEGKICREVAFVNSGIVRTFFTQESGEEVTYCITFPGALLTAYSSYITAQPTVENIQAITAVELLVIPKAPLTALTQSSVNWITFLKIMAEQQYIELEKRLLLFQKEKARKRYQDLLTHQPDYIRQIPLQYLASYLGITARHLSRLRKEILL</sequence>
<keyword evidence="2" id="KW-0418">Kinase</keyword>
<gene>
    <name evidence="2" type="ORF">SAMN04488122_1829</name>
</gene>
<dbReference type="STRING" id="29529.SAMN04488122_1829"/>
<feature type="domain" description="Cyclic nucleotide-binding" evidence="1">
    <location>
        <begin position="8"/>
        <end position="111"/>
    </location>
</feature>
<dbReference type="Proteomes" id="UP000199310">
    <property type="component" value="Unassembled WGS sequence"/>
</dbReference>
<dbReference type="InterPro" id="IPR018490">
    <property type="entry name" value="cNMP-bd_dom_sf"/>
</dbReference>
<accession>A0A1I0QX00</accession>
<dbReference type="GO" id="GO:0016301">
    <property type="term" value="F:kinase activity"/>
    <property type="evidence" value="ECO:0007669"/>
    <property type="project" value="UniProtKB-KW"/>
</dbReference>
<dbReference type="CDD" id="cd00038">
    <property type="entry name" value="CAP_ED"/>
    <property type="match status" value="1"/>
</dbReference>
<dbReference type="Gene3D" id="2.60.120.10">
    <property type="entry name" value="Jelly Rolls"/>
    <property type="match status" value="1"/>
</dbReference>
<evidence type="ECO:0000313" key="2">
    <source>
        <dbReference type="EMBL" id="SEW32062.1"/>
    </source>
</evidence>
<evidence type="ECO:0000313" key="3">
    <source>
        <dbReference type="Proteomes" id="UP000199310"/>
    </source>
</evidence>